<dbReference type="EMBL" id="ANIK01000047">
    <property type="protein sequence ID" value="EMJ94650.1"/>
    <property type="molecule type" value="Genomic_DNA"/>
</dbReference>
<reference evidence="1 2" key="1">
    <citation type="submission" date="2013-01" db="EMBL/GenBank/DDBJ databases">
        <authorList>
            <person name="Harkins D.M."/>
            <person name="Durkin A.S."/>
            <person name="Brinkac L.M."/>
            <person name="Haft D.H."/>
            <person name="Selengut J.D."/>
            <person name="Sanka R."/>
            <person name="DePew J."/>
            <person name="Purushe J."/>
            <person name="Galloway R.L."/>
            <person name="Vinetz J.M."/>
            <person name="Sutton G.G."/>
            <person name="Nierman W.C."/>
            <person name="Fouts D.E."/>
        </authorList>
    </citation>
    <scope>NUCLEOTIDE SEQUENCE [LARGE SCALE GENOMIC DNA]</scope>
    <source>
        <strain evidence="1 2">79601</strain>
    </source>
</reference>
<name>M6D7W7_9LEPT</name>
<accession>M6D7W7</accession>
<dbReference type="AlphaFoldDB" id="M6D7W7"/>
<proteinExistence type="predicted"/>
<organism evidence="1 2">
    <name type="scientific">Leptospira alstonii serovar Sichuan str. 79601</name>
    <dbReference type="NCBI Taxonomy" id="1218565"/>
    <lineage>
        <taxon>Bacteria</taxon>
        <taxon>Pseudomonadati</taxon>
        <taxon>Spirochaetota</taxon>
        <taxon>Spirochaetia</taxon>
        <taxon>Leptospirales</taxon>
        <taxon>Leptospiraceae</taxon>
        <taxon>Leptospira</taxon>
    </lineage>
</organism>
<sequence>MPSKYVPIAKNCFVEVVSTVELVGDTAIEDRGAAPTFTLVLPVTDPNLAEIVYVPIFQALANPLDTVVLL</sequence>
<protein>
    <submittedName>
        <fullName evidence="1">Uncharacterized protein</fullName>
    </submittedName>
</protein>
<evidence type="ECO:0000313" key="2">
    <source>
        <dbReference type="Proteomes" id="UP000011988"/>
    </source>
</evidence>
<dbReference type="Proteomes" id="UP000011988">
    <property type="component" value="Unassembled WGS sequence"/>
</dbReference>
<comment type="caution">
    <text evidence="1">The sequence shown here is derived from an EMBL/GenBank/DDBJ whole genome shotgun (WGS) entry which is preliminary data.</text>
</comment>
<gene>
    <name evidence="1" type="ORF">LEP1GSC194_0767</name>
</gene>
<evidence type="ECO:0000313" key="1">
    <source>
        <dbReference type="EMBL" id="EMJ94650.1"/>
    </source>
</evidence>